<comment type="caution">
    <text evidence="1">The sequence shown here is derived from an EMBL/GenBank/DDBJ whole genome shotgun (WGS) entry which is preliminary data.</text>
</comment>
<dbReference type="EMBL" id="CAWUPB010001194">
    <property type="protein sequence ID" value="CAK7353980.1"/>
    <property type="molecule type" value="Genomic_DNA"/>
</dbReference>
<evidence type="ECO:0000313" key="1">
    <source>
        <dbReference type="EMBL" id="CAK7353980.1"/>
    </source>
</evidence>
<dbReference type="Proteomes" id="UP001314170">
    <property type="component" value="Unassembled WGS sequence"/>
</dbReference>
<reference evidence="1 2" key="1">
    <citation type="submission" date="2024-01" db="EMBL/GenBank/DDBJ databases">
        <authorList>
            <person name="Waweru B."/>
        </authorList>
    </citation>
    <scope>NUCLEOTIDE SEQUENCE [LARGE SCALE GENOMIC DNA]</scope>
</reference>
<protein>
    <submittedName>
        <fullName evidence="1">Uncharacterized protein</fullName>
    </submittedName>
</protein>
<proteinExistence type="predicted"/>
<organism evidence="1 2">
    <name type="scientific">Dovyalis caffra</name>
    <dbReference type="NCBI Taxonomy" id="77055"/>
    <lineage>
        <taxon>Eukaryota</taxon>
        <taxon>Viridiplantae</taxon>
        <taxon>Streptophyta</taxon>
        <taxon>Embryophyta</taxon>
        <taxon>Tracheophyta</taxon>
        <taxon>Spermatophyta</taxon>
        <taxon>Magnoliopsida</taxon>
        <taxon>eudicotyledons</taxon>
        <taxon>Gunneridae</taxon>
        <taxon>Pentapetalae</taxon>
        <taxon>rosids</taxon>
        <taxon>fabids</taxon>
        <taxon>Malpighiales</taxon>
        <taxon>Salicaceae</taxon>
        <taxon>Flacourtieae</taxon>
        <taxon>Dovyalis</taxon>
    </lineage>
</organism>
<keyword evidence="2" id="KW-1185">Reference proteome</keyword>
<sequence length="57" mass="6440">MVEFFGGRTASIAEFQSHHLNNLGNKHSECVCQRQFRGKTILDQIFQALANINFSKG</sequence>
<dbReference type="AlphaFoldDB" id="A0AAV1SQ12"/>
<name>A0AAV1SQ12_9ROSI</name>
<gene>
    <name evidence="1" type="ORF">DCAF_LOCUS25006</name>
</gene>
<accession>A0AAV1SQ12</accession>
<evidence type="ECO:0000313" key="2">
    <source>
        <dbReference type="Proteomes" id="UP001314170"/>
    </source>
</evidence>